<evidence type="ECO:0000313" key="3">
    <source>
        <dbReference type="EMBL" id="SDU47427.1"/>
    </source>
</evidence>
<dbReference type="Proteomes" id="UP000199608">
    <property type="component" value="Unassembled WGS sequence"/>
</dbReference>
<dbReference type="RefSeq" id="WP_092236033.1">
    <property type="nucleotide sequence ID" value="NZ_FNLL01000009.1"/>
</dbReference>
<feature type="domain" description="EAL" evidence="1">
    <location>
        <begin position="1"/>
        <end position="205"/>
    </location>
</feature>
<dbReference type="SMART" id="SM00052">
    <property type="entry name" value="EAL"/>
    <property type="match status" value="1"/>
</dbReference>
<keyword evidence="4" id="KW-1185">Reference proteome</keyword>
<dbReference type="PANTHER" id="PTHR33525">
    <property type="match status" value="1"/>
</dbReference>
<dbReference type="InterPro" id="IPR014408">
    <property type="entry name" value="dGMP_Pdiesterase_EAL/HD-GYP"/>
</dbReference>
<dbReference type="PIRSF" id="PIRSF003180">
    <property type="entry name" value="DiGMPpdiest_YuxH"/>
    <property type="match status" value="1"/>
</dbReference>
<dbReference type="PANTHER" id="PTHR33525:SF4">
    <property type="entry name" value="CYCLIC DI-GMP PHOSPHODIESTERASE CDGJ"/>
    <property type="match status" value="1"/>
</dbReference>
<dbReference type="PROSITE" id="PS50883">
    <property type="entry name" value="EAL"/>
    <property type="match status" value="1"/>
</dbReference>
<dbReference type="EMBL" id="FNLL01000009">
    <property type="protein sequence ID" value="SDU47427.1"/>
    <property type="molecule type" value="Genomic_DNA"/>
</dbReference>
<accession>A0A1H2ITD4</accession>
<dbReference type="Gene3D" id="3.20.20.450">
    <property type="entry name" value="EAL domain"/>
    <property type="match status" value="1"/>
</dbReference>
<gene>
    <name evidence="3" type="ORF">SAMN04487931_109164</name>
</gene>
<dbReference type="SUPFAM" id="SSF109604">
    <property type="entry name" value="HD-domain/PDEase-like"/>
    <property type="match status" value="1"/>
</dbReference>
<proteinExistence type="predicted"/>
<protein>
    <submittedName>
        <fullName evidence="3">EAL and modified HD-GYP domain-containing signal transduction protein</fullName>
    </submittedName>
</protein>
<evidence type="ECO:0000313" key="4">
    <source>
        <dbReference type="Proteomes" id="UP000199608"/>
    </source>
</evidence>
<dbReference type="Pfam" id="PF00563">
    <property type="entry name" value="EAL"/>
    <property type="match status" value="1"/>
</dbReference>
<feature type="domain" description="HDOD" evidence="2">
    <location>
        <begin position="199"/>
        <end position="386"/>
    </location>
</feature>
<dbReference type="InterPro" id="IPR001633">
    <property type="entry name" value="EAL_dom"/>
</dbReference>
<name>A0A1H2ITD4_9BACT</name>
<organism evidence="3 4">
    <name type="scientific">Desulfobacula phenolica</name>
    <dbReference type="NCBI Taxonomy" id="90732"/>
    <lineage>
        <taxon>Bacteria</taxon>
        <taxon>Pseudomonadati</taxon>
        <taxon>Thermodesulfobacteriota</taxon>
        <taxon>Desulfobacteria</taxon>
        <taxon>Desulfobacterales</taxon>
        <taxon>Desulfobacteraceae</taxon>
        <taxon>Desulfobacula</taxon>
    </lineage>
</organism>
<dbReference type="PROSITE" id="PS51833">
    <property type="entry name" value="HDOD"/>
    <property type="match status" value="1"/>
</dbReference>
<dbReference type="InterPro" id="IPR035919">
    <property type="entry name" value="EAL_sf"/>
</dbReference>
<dbReference type="SUPFAM" id="SSF141868">
    <property type="entry name" value="EAL domain-like"/>
    <property type="match status" value="1"/>
</dbReference>
<dbReference type="AlphaFoldDB" id="A0A1H2ITD4"/>
<evidence type="ECO:0000259" key="2">
    <source>
        <dbReference type="PROSITE" id="PS51833"/>
    </source>
</evidence>
<dbReference type="InterPro" id="IPR052340">
    <property type="entry name" value="RNase_Y/CdgJ"/>
</dbReference>
<sequence length="403" mass="46519">MDIFVARQPVFTAQKKLWGYELLFRLGFKNAFPDIDGDVATSNVLANTFFSFEIKEILGNKPGLINFTKELILQKTPLLFPQQHFIIEVLENIEPDREILLALKEFHEKGFKIALDDFVYHEKFIPMMEMCDIIKFDLMATPLETLTGIVKDIRSNYSITLLAEKVETYEEFELAKDMGFDLFQGYFFSRPEILSKKEISSSQITKLKLINEVGKKELDIKKIESLIKKDVSVSFKLLKFINSAYFARPTPINTIKDAITYLGMEELRKFINIIAVSDLSESKPNELIRSSVIRARLCEQFGTVFKTHFTTEELFTLGLFSVMDAMLDIKMKDVLKNITFSEKIKDGLLGKDKEFKKILKIVVSLERGEWDNNFYTLIAGKSIEKKLPQFYLDAIQMVNSFLS</sequence>
<reference evidence="4" key="1">
    <citation type="submission" date="2016-10" db="EMBL/GenBank/DDBJ databases">
        <authorList>
            <person name="Varghese N."/>
            <person name="Submissions S."/>
        </authorList>
    </citation>
    <scope>NUCLEOTIDE SEQUENCE [LARGE SCALE GENOMIC DNA]</scope>
    <source>
        <strain evidence="4">DSM 3384</strain>
    </source>
</reference>
<evidence type="ECO:0000259" key="1">
    <source>
        <dbReference type="PROSITE" id="PS50883"/>
    </source>
</evidence>
<dbReference type="Pfam" id="PF08668">
    <property type="entry name" value="HDOD"/>
    <property type="match status" value="1"/>
</dbReference>
<dbReference type="Gene3D" id="1.10.3210.10">
    <property type="entry name" value="Hypothetical protein af1432"/>
    <property type="match status" value="1"/>
</dbReference>
<dbReference type="InterPro" id="IPR013976">
    <property type="entry name" value="HDOD"/>
</dbReference>